<dbReference type="EMBL" id="LXQA010175918">
    <property type="protein sequence ID" value="MCI29939.1"/>
    <property type="molecule type" value="Genomic_DNA"/>
</dbReference>
<dbReference type="PANTHER" id="PTHR33116:SF78">
    <property type="entry name" value="OS12G0587133 PROTEIN"/>
    <property type="match status" value="1"/>
</dbReference>
<feature type="non-terminal residue" evidence="1">
    <location>
        <position position="103"/>
    </location>
</feature>
<sequence length="103" mass="10967">MMRGLVQSKLFTGYSIGEASPIDVSHLQFADDTLLLGVKSWANVRALRGVLVLFEAVSGLKVNFHKSMLVGVNVAESWLSEAAAVLGCSVGNVPFMYLGLPIG</sequence>
<accession>A0A392R108</accession>
<dbReference type="Proteomes" id="UP000265520">
    <property type="component" value="Unassembled WGS sequence"/>
</dbReference>
<proteinExistence type="predicted"/>
<organism evidence="1 2">
    <name type="scientific">Trifolium medium</name>
    <dbReference type="NCBI Taxonomy" id="97028"/>
    <lineage>
        <taxon>Eukaryota</taxon>
        <taxon>Viridiplantae</taxon>
        <taxon>Streptophyta</taxon>
        <taxon>Embryophyta</taxon>
        <taxon>Tracheophyta</taxon>
        <taxon>Spermatophyta</taxon>
        <taxon>Magnoliopsida</taxon>
        <taxon>eudicotyledons</taxon>
        <taxon>Gunneridae</taxon>
        <taxon>Pentapetalae</taxon>
        <taxon>rosids</taxon>
        <taxon>fabids</taxon>
        <taxon>Fabales</taxon>
        <taxon>Fabaceae</taxon>
        <taxon>Papilionoideae</taxon>
        <taxon>50 kb inversion clade</taxon>
        <taxon>NPAAA clade</taxon>
        <taxon>Hologalegina</taxon>
        <taxon>IRL clade</taxon>
        <taxon>Trifolieae</taxon>
        <taxon>Trifolium</taxon>
    </lineage>
</organism>
<comment type="caution">
    <text evidence="1">The sequence shown here is derived from an EMBL/GenBank/DDBJ whole genome shotgun (WGS) entry which is preliminary data.</text>
</comment>
<keyword evidence="1" id="KW-0548">Nucleotidyltransferase</keyword>
<protein>
    <submittedName>
        <fullName evidence="1">RNA-directed DNA polymerase (Reverse transcriptase)</fullName>
    </submittedName>
</protein>
<evidence type="ECO:0000313" key="1">
    <source>
        <dbReference type="EMBL" id="MCI29939.1"/>
    </source>
</evidence>
<evidence type="ECO:0000313" key="2">
    <source>
        <dbReference type="Proteomes" id="UP000265520"/>
    </source>
</evidence>
<keyword evidence="1" id="KW-0695">RNA-directed DNA polymerase</keyword>
<dbReference type="AlphaFoldDB" id="A0A392R108"/>
<dbReference type="PANTHER" id="PTHR33116">
    <property type="entry name" value="REVERSE TRANSCRIPTASE ZINC-BINDING DOMAIN-CONTAINING PROTEIN-RELATED-RELATED"/>
    <property type="match status" value="1"/>
</dbReference>
<keyword evidence="1" id="KW-0808">Transferase</keyword>
<keyword evidence="2" id="KW-1185">Reference proteome</keyword>
<reference evidence="1 2" key="1">
    <citation type="journal article" date="2018" name="Front. Plant Sci.">
        <title>Red Clover (Trifolium pratense) and Zigzag Clover (T. medium) - A Picture of Genomic Similarities and Differences.</title>
        <authorList>
            <person name="Dluhosova J."/>
            <person name="Istvanek J."/>
            <person name="Nedelnik J."/>
            <person name="Repkova J."/>
        </authorList>
    </citation>
    <scope>NUCLEOTIDE SEQUENCE [LARGE SCALE GENOMIC DNA]</scope>
    <source>
        <strain evidence="2">cv. 10/8</strain>
        <tissue evidence="1">Leaf</tissue>
    </source>
</reference>
<name>A0A392R108_9FABA</name>
<dbReference type="GO" id="GO:0003964">
    <property type="term" value="F:RNA-directed DNA polymerase activity"/>
    <property type="evidence" value="ECO:0007669"/>
    <property type="project" value="UniProtKB-KW"/>
</dbReference>